<reference evidence="1" key="1">
    <citation type="submission" date="2020-12" db="EMBL/GenBank/DDBJ databases">
        <title>Metabolic potential, ecology and presence of endohyphal bacteria is reflected in genomic diversity of Mucoromycotina.</title>
        <authorList>
            <person name="Muszewska A."/>
            <person name="Okrasinska A."/>
            <person name="Steczkiewicz K."/>
            <person name="Drgas O."/>
            <person name="Orlowska M."/>
            <person name="Perlinska-Lenart U."/>
            <person name="Aleksandrzak-Piekarczyk T."/>
            <person name="Szatraj K."/>
            <person name="Zielenkiewicz U."/>
            <person name="Pilsyk S."/>
            <person name="Malc E."/>
            <person name="Mieczkowski P."/>
            <person name="Kruszewska J.S."/>
            <person name="Biernat P."/>
            <person name="Pawlowska J."/>
        </authorList>
    </citation>
    <scope>NUCLEOTIDE SEQUENCE</scope>
    <source>
        <strain evidence="1">WA0000017839</strain>
    </source>
</reference>
<protein>
    <submittedName>
        <fullName evidence="1">Uncharacterized protein</fullName>
    </submittedName>
</protein>
<proteinExistence type="predicted"/>
<name>A0A8H7R2W2_9FUNG</name>
<dbReference type="AlphaFoldDB" id="A0A8H7R2W2"/>
<comment type="caution">
    <text evidence="1">The sequence shown here is derived from an EMBL/GenBank/DDBJ whole genome shotgun (WGS) entry which is preliminary data.</text>
</comment>
<keyword evidence="2" id="KW-1185">Reference proteome</keyword>
<organism evidence="1 2">
    <name type="scientific">Mucor saturninus</name>
    <dbReference type="NCBI Taxonomy" id="64648"/>
    <lineage>
        <taxon>Eukaryota</taxon>
        <taxon>Fungi</taxon>
        <taxon>Fungi incertae sedis</taxon>
        <taxon>Mucoromycota</taxon>
        <taxon>Mucoromycotina</taxon>
        <taxon>Mucoromycetes</taxon>
        <taxon>Mucorales</taxon>
        <taxon>Mucorineae</taxon>
        <taxon>Mucoraceae</taxon>
        <taxon>Mucor</taxon>
    </lineage>
</organism>
<evidence type="ECO:0000313" key="1">
    <source>
        <dbReference type="EMBL" id="KAG2202575.1"/>
    </source>
</evidence>
<dbReference type="OrthoDB" id="2298001at2759"/>
<accession>A0A8H7R2W2</accession>
<gene>
    <name evidence="1" type="ORF">INT47_012569</name>
</gene>
<sequence length="238" mass="27730">MRKRSILRIKSSRNPQKEIRKLFLLKRKLFEQLAANFDMDDLFASKDKFEDADSESFTTCHPGYMYFFMITYLHCLNKQIEETLESTVGSKWRANNIWYGVSMDKKLLDTVFGSIKKLEKSFFASGILGKDEELRKAKFCTRGEEILPAIQHKYQHLDFRLKSFFVVAQISSKHMQLSLHQVVKLASPGEDPASIIIQDEMIQIDNVYDTLCKSVMKSIQVDCRVEYCITHKSEEDTQ</sequence>
<evidence type="ECO:0000313" key="2">
    <source>
        <dbReference type="Proteomes" id="UP000603453"/>
    </source>
</evidence>
<dbReference type="EMBL" id="JAEPRD010000059">
    <property type="protein sequence ID" value="KAG2202575.1"/>
    <property type="molecule type" value="Genomic_DNA"/>
</dbReference>
<dbReference type="Proteomes" id="UP000603453">
    <property type="component" value="Unassembled WGS sequence"/>
</dbReference>